<evidence type="ECO:0000313" key="3">
    <source>
        <dbReference type="Proteomes" id="UP000748531"/>
    </source>
</evidence>
<dbReference type="Gene3D" id="2.60.40.10">
    <property type="entry name" value="Immunoglobulins"/>
    <property type="match status" value="1"/>
</dbReference>
<protein>
    <recommendedName>
        <fullName evidence="1">Fibronectin type-III domain-containing protein</fullName>
    </recommendedName>
</protein>
<accession>A0A8J4WI84</accession>
<dbReference type="EMBL" id="LUCH01001235">
    <property type="protein sequence ID" value="KAF5403418.1"/>
    <property type="molecule type" value="Genomic_DNA"/>
</dbReference>
<dbReference type="InterPro" id="IPR013783">
    <property type="entry name" value="Ig-like_fold"/>
</dbReference>
<dbReference type="SUPFAM" id="SSF49265">
    <property type="entry name" value="Fibronectin type III"/>
    <property type="match status" value="1"/>
</dbReference>
<evidence type="ECO:0000259" key="1">
    <source>
        <dbReference type="PROSITE" id="PS50853"/>
    </source>
</evidence>
<sequence length="126" mass="14418">MVSRTKLTGFGESPTIPFNLRTHSMDEELILQWQLPMNQTMNIAFYTVKYNKHHEKVDNVGLTEHRIRNLNRCQFYVIYLTSSSASGNTSPHIPTCGMTLSNDTCPNANLFSSRLKIRQGFYRTSG</sequence>
<name>A0A8J4WI84_9TREM</name>
<keyword evidence="3" id="KW-1185">Reference proteome</keyword>
<dbReference type="InterPro" id="IPR036116">
    <property type="entry name" value="FN3_sf"/>
</dbReference>
<proteinExistence type="predicted"/>
<evidence type="ECO:0000313" key="2">
    <source>
        <dbReference type="EMBL" id="KAF5403418.1"/>
    </source>
</evidence>
<organism evidence="2 3">
    <name type="scientific">Paragonimus heterotremus</name>
    <dbReference type="NCBI Taxonomy" id="100268"/>
    <lineage>
        <taxon>Eukaryota</taxon>
        <taxon>Metazoa</taxon>
        <taxon>Spiralia</taxon>
        <taxon>Lophotrochozoa</taxon>
        <taxon>Platyhelminthes</taxon>
        <taxon>Trematoda</taxon>
        <taxon>Digenea</taxon>
        <taxon>Plagiorchiida</taxon>
        <taxon>Troglotremata</taxon>
        <taxon>Troglotrematidae</taxon>
        <taxon>Paragonimus</taxon>
    </lineage>
</organism>
<gene>
    <name evidence="2" type="ORF">PHET_03220</name>
</gene>
<dbReference type="PROSITE" id="PS50853">
    <property type="entry name" value="FN3"/>
    <property type="match status" value="1"/>
</dbReference>
<dbReference type="Pfam" id="PF00041">
    <property type="entry name" value="fn3"/>
    <property type="match status" value="1"/>
</dbReference>
<comment type="caution">
    <text evidence="2">The sequence shown here is derived from an EMBL/GenBank/DDBJ whole genome shotgun (WGS) entry which is preliminary data.</text>
</comment>
<dbReference type="Proteomes" id="UP000748531">
    <property type="component" value="Unassembled WGS sequence"/>
</dbReference>
<dbReference type="InterPro" id="IPR003961">
    <property type="entry name" value="FN3_dom"/>
</dbReference>
<feature type="domain" description="Fibronectin type-III" evidence="1">
    <location>
        <begin position="13"/>
        <end position="107"/>
    </location>
</feature>
<dbReference type="AlphaFoldDB" id="A0A8J4WI84"/>
<reference evidence="2" key="1">
    <citation type="submission" date="2019-05" db="EMBL/GenBank/DDBJ databases">
        <title>Annotation for the trematode Paragonimus heterotremus.</title>
        <authorList>
            <person name="Choi Y.-J."/>
        </authorList>
    </citation>
    <scope>NUCLEOTIDE SEQUENCE</scope>
    <source>
        <strain evidence="2">LC</strain>
    </source>
</reference>